<feature type="chain" id="PRO_5028930917" evidence="1">
    <location>
        <begin position="25"/>
        <end position="169"/>
    </location>
</feature>
<name>A0A7G5EI96_9BURK</name>
<evidence type="ECO:0000313" key="3">
    <source>
        <dbReference type="Proteomes" id="UP000515240"/>
    </source>
</evidence>
<feature type="signal peptide" evidence="1">
    <location>
        <begin position="1"/>
        <end position="24"/>
    </location>
</feature>
<dbReference type="PROSITE" id="PS51257">
    <property type="entry name" value="PROKAR_LIPOPROTEIN"/>
    <property type="match status" value="1"/>
</dbReference>
<protein>
    <submittedName>
        <fullName evidence="2">Uncharacterized protein</fullName>
    </submittedName>
</protein>
<keyword evidence="3" id="KW-1185">Reference proteome</keyword>
<dbReference type="KEGG" id="cpis:HS961_13295"/>
<sequence>MLRALVAAASALVLGACGTMPRPAAQDVAAQSWSGDYRFQWAAGTQAARRGIPAPAQVRIRPITSAKEVPGAKADGNGPQWAISFVGEPGAPLPLIPFKAKGYEEMGWAAMRAGGKIACLESGSFMFVCRTHPGTTLSFGRQNDEQLTSKTGLFGVALHQGSFELTPLD</sequence>
<gene>
    <name evidence="2" type="ORF">HS961_13295</name>
</gene>
<dbReference type="AlphaFoldDB" id="A0A7G5EI96"/>
<evidence type="ECO:0000256" key="1">
    <source>
        <dbReference type="SAM" id="SignalP"/>
    </source>
</evidence>
<proteinExistence type="predicted"/>
<reference evidence="2 3" key="1">
    <citation type="journal article" date="2020" name="G3 (Bethesda)">
        <title>CeMbio - The Caenorhabditis elegans Microbiome Resource.</title>
        <authorList>
            <person name="Dirksen P."/>
            <person name="Assie A."/>
            <person name="Zimmermann J."/>
            <person name="Zhang F."/>
            <person name="Tietje A.M."/>
            <person name="Marsh S.A."/>
            <person name="Felix M.A."/>
            <person name="Shapira M."/>
            <person name="Kaleta C."/>
            <person name="Schulenburg H."/>
            <person name="Samuel B."/>
        </authorList>
    </citation>
    <scope>NUCLEOTIDE SEQUENCE [LARGE SCALE GENOMIC DNA]</scope>
    <source>
        <strain evidence="2 3">BIGb0172</strain>
    </source>
</reference>
<keyword evidence="1" id="KW-0732">Signal</keyword>
<dbReference type="RefSeq" id="WP_182322680.1">
    <property type="nucleotide sequence ID" value="NZ_CP058554.1"/>
</dbReference>
<dbReference type="EMBL" id="CP058554">
    <property type="protein sequence ID" value="QMV73721.1"/>
    <property type="molecule type" value="Genomic_DNA"/>
</dbReference>
<organism evidence="2 3">
    <name type="scientific">Comamonas piscis</name>
    <dbReference type="NCBI Taxonomy" id="1562974"/>
    <lineage>
        <taxon>Bacteria</taxon>
        <taxon>Pseudomonadati</taxon>
        <taxon>Pseudomonadota</taxon>
        <taxon>Betaproteobacteria</taxon>
        <taxon>Burkholderiales</taxon>
        <taxon>Comamonadaceae</taxon>
        <taxon>Comamonas</taxon>
    </lineage>
</organism>
<evidence type="ECO:0000313" key="2">
    <source>
        <dbReference type="EMBL" id="QMV73721.1"/>
    </source>
</evidence>
<accession>A0A7G5EI96</accession>
<dbReference type="Proteomes" id="UP000515240">
    <property type="component" value="Chromosome"/>
</dbReference>